<evidence type="ECO:0000256" key="10">
    <source>
        <dbReference type="ARBA" id="ARBA00023136"/>
    </source>
</evidence>
<evidence type="ECO:0000259" key="13">
    <source>
        <dbReference type="Pfam" id="PF01435"/>
    </source>
</evidence>
<protein>
    <submittedName>
        <fullName evidence="14">Zn-dependent protease with chaperone function</fullName>
    </submittedName>
</protein>
<keyword evidence="9" id="KW-0482">Metalloprotease</keyword>
<comment type="cofactor">
    <cofactor evidence="1">
        <name>Zn(2+)</name>
        <dbReference type="ChEBI" id="CHEBI:29105"/>
    </cofactor>
</comment>
<feature type="coiled-coil region" evidence="11">
    <location>
        <begin position="503"/>
        <end position="530"/>
    </location>
</feature>
<evidence type="ECO:0000256" key="12">
    <source>
        <dbReference type="SAM" id="Phobius"/>
    </source>
</evidence>
<evidence type="ECO:0000256" key="11">
    <source>
        <dbReference type="SAM" id="Coils"/>
    </source>
</evidence>
<keyword evidence="5" id="KW-0479">Metal-binding</keyword>
<keyword evidence="7" id="KW-0862">Zinc</keyword>
<evidence type="ECO:0000256" key="6">
    <source>
        <dbReference type="ARBA" id="ARBA00022801"/>
    </source>
</evidence>
<dbReference type="PANTHER" id="PTHR43221">
    <property type="entry name" value="PROTEASE HTPX"/>
    <property type="match status" value="1"/>
</dbReference>
<keyword evidence="10 12" id="KW-0472">Membrane</keyword>
<evidence type="ECO:0000256" key="1">
    <source>
        <dbReference type="ARBA" id="ARBA00001947"/>
    </source>
</evidence>
<keyword evidence="2" id="KW-1003">Cell membrane</keyword>
<evidence type="ECO:0000256" key="4">
    <source>
        <dbReference type="ARBA" id="ARBA00022692"/>
    </source>
</evidence>
<evidence type="ECO:0000313" key="15">
    <source>
        <dbReference type="Proteomes" id="UP000236413"/>
    </source>
</evidence>
<evidence type="ECO:0000256" key="3">
    <source>
        <dbReference type="ARBA" id="ARBA00022670"/>
    </source>
</evidence>
<keyword evidence="4 12" id="KW-0812">Transmembrane</keyword>
<dbReference type="Proteomes" id="UP000236413">
    <property type="component" value="Unassembled WGS sequence"/>
</dbReference>
<evidence type="ECO:0000256" key="7">
    <source>
        <dbReference type="ARBA" id="ARBA00022833"/>
    </source>
</evidence>
<organism evidence="14 15">
    <name type="scientific">Chryseobacterium viscerum</name>
    <dbReference type="NCBI Taxonomy" id="1037377"/>
    <lineage>
        <taxon>Bacteria</taxon>
        <taxon>Pseudomonadati</taxon>
        <taxon>Bacteroidota</taxon>
        <taxon>Flavobacteriia</taxon>
        <taxon>Flavobacteriales</taxon>
        <taxon>Weeksellaceae</taxon>
        <taxon>Chryseobacterium group</taxon>
        <taxon>Chryseobacterium</taxon>
    </lineage>
</organism>
<evidence type="ECO:0000256" key="9">
    <source>
        <dbReference type="ARBA" id="ARBA00023049"/>
    </source>
</evidence>
<evidence type="ECO:0000313" key="14">
    <source>
        <dbReference type="EMBL" id="PWN59516.1"/>
    </source>
</evidence>
<feature type="transmembrane region" description="Helical" evidence="12">
    <location>
        <begin position="58"/>
        <end position="83"/>
    </location>
</feature>
<keyword evidence="3 14" id="KW-0645">Protease</keyword>
<keyword evidence="6" id="KW-0378">Hydrolase</keyword>
<feature type="transmembrane region" description="Helical" evidence="12">
    <location>
        <begin position="216"/>
        <end position="236"/>
    </location>
</feature>
<evidence type="ECO:0000256" key="5">
    <source>
        <dbReference type="ARBA" id="ARBA00022723"/>
    </source>
</evidence>
<dbReference type="Gene3D" id="3.30.2010.10">
    <property type="entry name" value="Metalloproteases ('zincins'), catalytic domain"/>
    <property type="match status" value="1"/>
</dbReference>
<proteinExistence type="predicted"/>
<accession>A0A316WH24</accession>
<dbReference type="AlphaFoldDB" id="A0A316WH24"/>
<dbReference type="GO" id="GO:0004222">
    <property type="term" value="F:metalloendopeptidase activity"/>
    <property type="evidence" value="ECO:0007669"/>
    <property type="project" value="InterPro"/>
</dbReference>
<dbReference type="InterPro" id="IPR001915">
    <property type="entry name" value="Peptidase_M48"/>
</dbReference>
<evidence type="ECO:0000256" key="2">
    <source>
        <dbReference type="ARBA" id="ARBA00022475"/>
    </source>
</evidence>
<sequence length="682" mass="79022">MTNNLPKISSAYQSKLISAIVSVSVFFLIYLILILASLLMVFLLGYGVVKMLSVSINYFTVLGAAGLLSVGVFVFIFLVKFIFKKNHYSTRHLLEVNRSHQPELFAIIDEIVAETNVKAPQKVFLSPDVNASVSYNSIFWSMFLPVKKNLTIGVGLINSTSVGELRTILAHEFGHFSQKSMKVGGYVNQAEKIIFETVYNNKDYENFILEFSGGNAIFKIFGLISVSFINAFQSVLKSISTFLFKNHASLQREMEYHADAISTYITNPEEQSSSLLRLELSDLAFNHSFNFYVESNQKYLPKDLYKNQISLMKILSERNNHPYINGLPKIDAEDLTRYNKSRIEIEDQWTSHPDILKRIERIKTNETRNTGTDHRYAKEIISGYDKICEIMTSKYLTLRMVKNVGEVIEDETFIRLYLDNTIYQNFSANFNGYYERHHPIIENIESIISDTAFHHDTDLFSDKKVSLVYEKSGVESDIQTLQYLVSYPKEIKTFRFNGSLYKAKDAASLIPKLENELKRVKEELLENDKAIFQHYYSISNEDIRKELLSKYKNFAVIDKEFDDFQKSLNDFTVYLQFMAVTLPFEEIRKHRAKLLKAEEPFKLKTKELIEKSAYKEALKTEDKNILQEFVNSEYIYFNKDKYLEHEVNAISLVIEKYQALLNDHYLNSKLELLTFQSGLNKD</sequence>
<dbReference type="CDD" id="cd07328">
    <property type="entry name" value="M48_Ste24p_like"/>
    <property type="match status" value="1"/>
</dbReference>
<feature type="domain" description="Peptidase M48" evidence="13">
    <location>
        <begin position="100"/>
        <end position="364"/>
    </location>
</feature>
<dbReference type="EMBL" id="PPEG02000008">
    <property type="protein sequence ID" value="PWN59516.1"/>
    <property type="molecule type" value="Genomic_DNA"/>
</dbReference>
<gene>
    <name evidence="14" type="ORF">C1634_019610</name>
</gene>
<dbReference type="GO" id="GO:0046872">
    <property type="term" value="F:metal ion binding"/>
    <property type="evidence" value="ECO:0007669"/>
    <property type="project" value="UniProtKB-KW"/>
</dbReference>
<dbReference type="GO" id="GO:0006508">
    <property type="term" value="P:proteolysis"/>
    <property type="evidence" value="ECO:0007669"/>
    <property type="project" value="UniProtKB-KW"/>
</dbReference>
<keyword evidence="8 12" id="KW-1133">Transmembrane helix</keyword>
<comment type="caution">
    <text evidence="14">The sequence shown here is derived from an EMBL/GenBank/DDBJ whole genome shotgun (WGS) entry which is preliminary data.</text>
</comment>
<reference evidence="14 15" key="1">
    <citation type="submission" date="2018-04" db="EMBL/GenBank/DDBJ databases">
        <title>Chryseobacterium oncorhynchi 701B-08T from rainbow trout, and Chryseobacterium viscerum 687B-08T from diseased fish.</title>
        <authorList>
            <person name="Jeong J.-J."/>
            <person name="Lee Y.J."/>
            <person name="Pathiraja D."/>
            <person name="Park B."/>
            <person name="Choi I.-G."/>
            <person name="Kim K.D."/>
        </authorList>
    </citation>
    <scope>NUCLEOTIDE SEQUENCE [LARGE SCALE GENOMIC DNA]</scope>
    <source>
        <strain evidence="14 15">687B-08</strain>
    </source>
</reference>
<keyword evidence="11" id="KW-0175">Coiled coil</keyword>
<evidence type="ECO:0000256" key="8">
    <source>
        <dbReference type="ARBA" id="ARBA00022989"/>
    </source>
</evidence>
<name>A0A316WH24_9FLAO</name>
<dbReference type="Pfam" id="PF01435">
    <property type="entry name" value="Peptidase_M48"/>
    <property type="match status" value="1"/>
</dbReference>
<dbReference type="RefSeq" id="WP_109739002.1">
    <property type="nucleotide sequence ID" value="NZ_PPEG02000008.1"/>
</dbReference>
<dbReference type="PANTHER" id="PTHR43221:SF2">
    <property type="entry name" value="PROTEASE HTPX HOMOLOG"/>
    <property type="match status" value="1"/>
</dbReference>
<dbReference type="InterPro" id="IPR050083">
    <property type="entry name" value="HtpX_protease"/>
</dbReference>
<feature type="transmembrane region" description="Helical" evidence="12">
    <location>
        <begin position="20"/>
        <end position="46"/>
    </location>
</feature>